<dbReference type="AlphaFoldDB" id="A0AA88DA56"/>
<reference evidence="2" key="1">
    <citation type="submission" date="2023-07" db="EMBL/GenBank/DDBJ databases">
        <title>draft genome sequence of fig (Ficus carica).</title>
        <authorList>
            <person name="Takahashi T."/>
            <person name="Nishimura K."/>
        </authorList>
    </citation>
    <scope>NUCLEOTIDE SEQUENCE</scope>
</reference>
<sequence>MLASVDKFSQRARAPRALDSSTNPFSRPVVLGYPTDRAVVASFSSVRSSTWRPVCVLVCLEARIPFNSSMKEQSGKVVGPNCNICLSR</sequence>
<proteinExistence type="predicted"/>
<organism evidence="2 3">
    <name type="scientific">Ficus carica</name>
    <name type="common">Common fig</name>
    <dbReference type="NCBI Taxonomy" id="3494"/>
    <lineage>
        <taxon>Eukaryota</taxon>
        <taxon>Viridiplantae</taxon>
        <taxon>Streptophyta</taxon>
        <taxon>Embryophyta</taxon>
        <taxon>Tracheophyta</taxon>
        <taxon>Spermatophyta</taxon>
        <taxon>Magnoliopsida</taxon>
        <taxon>eudicotyledons</taxon>
        <taxon>Gunneridae</taxon>
        <taxon>Pentapetalae</taxon>
        <taxon>rosids</taxon>
        <taxon>fabids</taxon>
        <taxon>Rosales</taxon>
        <taxon>Moraceae</taxon>
        <taxon>Ficeae</taxon>
        <taxon>Ficus</taxon>
    </lineage>
</organism>
<comment type="caution">
    <text evidence="2">The sequence shown here is derived from an EMBL/GenBank/DDBJ whole genome shotgun (WGS) entry which is preliminary data.</text>
</comment>
<dbReference type="EMBL" id="BTGU01000028">
    <property type="protein sequence ID" value="GMN48641.1"/>
    <property type="molecule type" value="Genomic_DNA"/>
</dbReference>
<accession>A0AA88DA56</accession>
<feature type="region of interest" description="Disordered" evidence="1">
    <location>
        <begin position="1"/>
        <end position="26"/>
    </location>
</feature>
<gene>
    <name evidence="2" type="ORF">TIFTF001_017829</name>
</gene>
<evidence type="ECO:0000256" key="1">
    <source>
        <dbReference type="SAM" id="MobiDB-lite"/>
    </source>
</evidence>
<dbReference type="Proteomes" id="UP001187192">
    <property type="component" value="Unassembled WGS sequence"/>
</dbReference>
<evidence type="ECO:0000313" key="2">
    <source>
        <dbReference type="EMBL" id="GMN48641.1"/>
    </source>
</evidence>
<protein>
    <submittedName>
        <fullName evidence="2">Uncharacterized protein</fullName>
    </submittedName>
</protein>
<evidence type="ECO:0000313" key="3">
    <source>
        <dbReference type="Proteomes" id="UP001187192"/>
    </source>
</evidence>
<keyword evidence="3" id="KW-1185">Reference proteome</keyword>
<name>A0AA88DA56_FICCA</name>